<dbReference type="EMBL" id="CP003169">
    <property type="protein sequence ID" value="AEV71768.1"/>
    <property type="molecule type" value="Genomic_DNA"/>
</dbReference>
<dbReference type="Pfam" id="PF11887">
    <property type="entry name" value="Mce4_CUP1"/>
    <property type="match status" value="1"/>
</dbReference>
<feature type="domain" description="Mammalian cell entry C-terminal" evidence="3">
    <location>
        <begin position="123"/>
        <end position="336"/>
    </location>
</feature>
<dbReference type="RefSeq" id="WP_014209583.1">
    <property type="nucleotide sequence ID" value="NC_016604.1"/>
</dbReference>
<dbReference type="GO" id="GO:0051701">
    <property type="term" value="P:biological process involved in interaction with host"/>
    <property type="evidence" value="ECO:0007669"/>
    <property type="project" value="TreeGrafter"/>
</dbReference>
<accession>G8RV87</accession>
<dbReference type="InterPro" id="IPR052336">
    <property type="entry name" value="MlaD_Phospholipid_Transporter"/>
</dbReference>
<keyword evidence="1" id="KW-1133">Transmembrane helix</keyword>
<reference evidence="4 5" key="1">
    <citation type="submission" date="2011-12" db="EMBL/GenBank/DDBJ databases">
        <title>Complete sequence of Mycobacterium rhodesiae NBB3.</title>
        <authorList>
            <consortium name="US DOE Joint Genome Institute"/>
            <person name="Lucas S."/>
            <person name="Han J."/>
            <person name="Lapidus A."/>
            <person name="Cheng J.-F."/>
            <person name="Goodwin L."/>
            <person name="Pitluck S."/>
            <person name="Peters L."/>
            <person name="Mikhailova N."/>
            <person name="Gu W."/>
            <person name="Detter J.C."/>
            <person name="Han C."/>
            <person name="Tapia R."/>
            <person name="Land M."/>
            <person name="Hauser L."/>
            <person name="Kyrpides N."/>
            <person name="Ivanova N."/>
            <person name="Pagani I."/>
            <person name="Mattes T."/>
            <person name="Holmes A."/>
            <person name="Rutledge P."/>
            <person name="Paulsen I."/>
            <person name="Coleman N."/>
            <person name="Woyke T."/>
        </authorList>
    </citation>
    <scope>NUCLEOTIDE SEQUENCE [LARGE SCALE GENOMIC DNA]</scope>
    <source>
        <strain evidence="4 5">NBB3</strain>
    </source>
</reference>
<dbReference type="InterPro" id="IPR003399">
    <property type="entry name" value="Mce/MlaD"/>
</dbReference>
<dbReference type="STRING" id="710685.MycrhN_1144"/>
<dbReference type="PANTHER" id="PTHR33371:SF19">
    <property type="entry name" value="MCE-FAMILY PROTEIN MCE4A"/>
    <property type="match status" value="1"/>
</dbReference>
<evidence type="ECO:0000259" key="2">
    <source>
        <dbReference type="Pfam" id="PF02470"/>
    </source>
</evidence>
<evidence type="ECO:0000313" key="5">
    <source>
        <dbReference type="Proteomes" id="UP000005442"/>
    </source>
</evidence>
<keyword evidence="1" id="KW-0812">Transmembrane</keyword>
<dbReference type="NCBIfam" id="TIGR00996">
    <property type="entry name" value="Mtu_fam_mce"/>
    <property type="match status" value="1"/>
</dbReference>
<keyword evidence="1" id="KW-0472">Membrane</keyword>
<dbReference type="GO" id="GO:0005576">
    <property type="term" value="C:extracellular region"/>
    <property type="evidence" value="ECO:0007669"/>
    <property type="project" value="TreeGrafter"/>
</dbReference>
<evidence type="ECO:0000313" key="4">
    <source>
        <dbReference type="EMBL" id="AEV71768.1"/>
    </source>
</evidence>
<dbReference type="Proteomes" id="UP000005442">
    <property type="component" value="Chromosome"/>
</dbReference>
<dbReference type="KEGG" id="mrh:MycrhN_1144"/>
<feature type="domain" description="Mce/MlaD" evidence="2">
    <location>
        <begin position="39"/>
        <end position="117"/>
    </location>
</feature>
<dbReference type="PATRIC" id="fig|710685.3.peg.1153"/>
<name>G8RV87_MYCRN</name>
<dbReference type="InterPro" id="IPR005693">
    <property type="entry name" value="Mce"/>
</dbReference>
<evidence type="ECO:0000256" key="1">
    <source>
        <dbReference type="SAM" id="Phobius"/>
    </source>
</evidence>
<dbReference type="PANTHER" id="PTHR33371">
    <property type="entry name" value="INTERMEMBRANE PHOSPHOLIPID TRANSPORT SYSTEM BINDING PROTEIN MLAD-RELATED"/>
    <property type="match status" value="1"/>
</dbReference>
<evidence type="ECO:0000259" key="3">
    <source>
        <dbReference type="Pfam" id="PF11887"/>
    </source>
</evidence>
<keyword evidence="5" id="KW-1185">Reference proteome</keyword>
<dbReference type="OrthoDB" id="3460188at2"/>
<dbReference type="Pfam" id="PF02470">
    <property type="entry name" value="MlaD"/>
    <property type="match status" value="1"/>
</dbReference>
<feature type="transmembrane region" description="Helical" evidence="1">
    <location>
        <begin position="12"/>
        <end position="32"/>
    </location>
</feature>
<proteinExistence type="predicted"/>
<dbReference type="HOGENOM" id="CLU_040159_0_0_11"/>
<gene>
    <name evidence="4" type="ordered locus">MycrhN_1144</name>
</gene>
<protein>
    <submittedName>
        <fullName evidence="4">Virulence factor Mce family protein</fullName>
    </submittedName>
</protein>
<dbReference type="InterPro" id="IPR024516">
    <property type="entry name" value="Mce_C"/>
</dbReference>
<dbReference type="eggNOG" id="COG1463">
    <property type="taxonomic scope" value="Bacteria"/>
</dbReference>
<sequence length="398" mass="42332">MRPDVKRYRRPIVGLVTVLAIAGIVATAFAMFSGRFIDTVPVTVMTDRAGLLMNRGAKVKLNGAPIGTVSDVSATSDGRAELKLAIDPARLTLVPDNVLVDIGANTVFGAKSVEFLPPPNPSAVPLRAGQVLDSEHVTVEVNTIFESLNSVLSHVDPAKLNETLGAVSTAFSGRGETFGRSLTDFNAFLATIEPSLPALSHELQTFPDVATAYADAAPDLLSILRNASRISQTLVEKQSDLDRFLVSTIGLADIGNDVIGGNREQLANLMHVLVPTTDLTNEYHEALTCALTGMTNFAFKPPAPVPGVYDSGALVLGIERYRYPQDIPKVAGAGGPRCEGQLPLVPNQFPPKVITDTGTDPTRYGNQGLLLNSDALKQYLFGPIDGPPRNTVQWGQPG</sequence>
<dbReference type="AlphaFoldDB" id="G8RV87"/>
<organism evidence="4 5">
    <name type="scientific">Mycolicibacterium rhodesiae (strain NBB3)</name>
    <name type="common">Mycobacterium rhodesiae</name>
    <dbReference type="NCBI Taxonomy" id="710685"/>
    <lineage>
        <taxon>Bacteria</taxon>
        <taxon>Bacillati</taxon>
        <taxon>Actinomycetota</taxon>
        <taxon>Actinomycetes</taxon>
        <taxon>Mycobacteriales</taxon>
        <taxon>Mycobacteriaceae</taxon>
        <taxon>Mycolicibacterium</taxon>
    </lineage>
</organism>